<evidence type="ECO:0000256" key="8">
    <source>
        <dbReference type="ARBA" id="ARBA00037801"/>
    </source>
</evidence>
<keyword evidence="4" id="KW-0653">Protein transport</keyword>
<organism evidence="11 12">
    <name type="scientific">Coccomyxa subellipsoidea (strain C-169)</name>
    <name type="common">Green microalga</name>
    <dbReference type="NCBI Taxonomy" id="574566"/>
    <lineage>
        <taxon>Eukaryota</taxon>
        <taxon>Viridiplantae</taxon>
        <taxon>Chlorophyta</taxon>
        <taxon>core chlorophytes</taxon>
        <taxon>Trebouxiophyceae</taxon>
        <taxon>Trebouxiophyceae incertae sedis</taxon>
        <taxon>Coccomyxaceae</taxon>
        <taxon>Coccomyxa</taxon>
        <taxon>Coccomyxa subellipsoidea</taxon>
    </lineage>
</organism>
<dbReference type="GO" id="GO:0048193">
    <property type="term" value="P:Golgi vesicle transport"/>
    <property type="evidence" value="ECO:0007669"/>
    <property type="project" value="InterPro"/>
</dbReference>
<dbReference type="Gene3D" id="1.20.58.90">
    <property type="match status" value="1"/>
</dbReference>
<proteinExistence type="inferred from homology"/>
<dbReference type="EMBL" id="AGSI01000011">
    <property type="protein sequence ID" value="EIE22051.1"/>
    <property type="molecule type" value="Genomic_DNA"/>
</dbReference>
<dbReference type="CDD" id="cd15841">
    <property type="entry name" value="SNARE_Qc"/>
    <property type="match status" value="1"/>
</dbReference>
<keyword evidence="12" id="KW-1185">Reference proteome</keyword>
<evidence type="ECO:0000256" key="7">
    <source>
        <dbReference type="ARBA" id="ARBA00023136"/>
    </source>
</evidence>
<dbReference type="SMART" id="SM00397">
    <property type="entry name" value="t_SNARE"/>
    <property type="match status" value="1"/>
</dbReference>
<evidence type="ECO:0000256" key="6">
    <source>
        <dbReference type="ARBA" id="ARBA00023034"/>
    </source>
</evidence>
<dbReference type="OrthoDB" id="546861at2759"/>
<dbReference type="InterPro" id="IPR010989">
    <property type="entry name" value="SNARE"/>
</dbReference>
<evidence type="ECO:0000256" key="3">
    <source>
        <dbReference type="ARBA" id="ARBA00022692"/>
    </source>
</evidence>
<dbReference type="CDD" id="cd21445">
    <property type="entry name" value="SNARE_NTD_AtSYP61-like"/>
    <property type="match status" value="1"/>
</dbReference>
<dbReference type="SUPFAM" id="SSF58038">
    <property type="entry name" value="SNARE fusion complex"/>
    <property type="match status" value="1"/>
</dbReference>
<keyword evidence="3 9" id="KW-0812">Transmembrane</keyword>
<protein>
    <recommendedName>
        <fullName evidence="10">t-SNARE coiled-coil homology domain-containing protein</fullName>
    </recommendedName>
</protein>
<evidence type="ECO:0000313" key="12">
    <source>
        <dbReference type="Proteomes" id="UP000007264"/>
    </source>
</evidence>
<dbReference type="AlphaFoldDB" id="I0YUI2"/>
<dbReference type="Pfam" id="PF09177">
    <property type="entry name" value="STX6_10_61_N"/>
    <property type="match status" value="1"/>
</dbReference>
<evidence type="ECO:0000256" key="4">
    <source>
        <dbReference type="ARBA" id="ARBA00022927"/>
    </source>
</evidence>
<evidence type="ECO:0000313" key="11">
    <source>
        <dbReference type="EMBL" id="EIE22051.1"/>
    </source>
</evidence>
<dbReference type="GO" id="GO:0005794">
    <property type="term" value="C:Golgi apparatus"/>
    <property type="evidence" value="ECO:0007669"/>
    <property type="project" value="UniProtKB-SubCell"/>
</dbReference>
<dbReference type="Pfam" id="PF05739">
    <property type="entry name" value="SNARE"/>
    <property type="match status" value="1"/>
</dbReference>
<dbReference type="InterPro" id="IPR000727">
    <property type="entry name" value="T_SNARE_dom"/>
</dbReference>
<name>I0YUI2_COCSC</name>
<reference evidence="11 12" key="1">
    <citation type="journal article" date="2012" name="Genome Biol.">
        <title>The genome of the polar eukaryotic microalga coccomyxa subellipsoidea reveals traits of cold adaptation.</title>
        <authorList>
            <person name="Blanc G."/>
            <person name="Agarkova I."/>
            <person name="Grimwood J."/>
            <person name="Kuo A."/>
            <person name="Brueggeman A."/>
            <person name="Dunigan D."/>
            <person name="Gurnon J."/>
            <person name="Ladunga I."/>
            <person name="Lindquist E."/>
            <person name="Lucas S."/>
            <person name="Pangilinan J."/>
            <person name="Proschold T."/>
            <person name="Salamov A."/>
            <person name="Schmutz J."/>
            <person name="Weeks D."/>
            <person name="Yamada T."/>
            <person name="Claverie J.M."/>
            <person name="Grigoriev I."/>
            <person name="Van Etten J."/>
            <person name="Lomsadze A."/>
            <person name="Borodovsky M."/>
        </authorList>
    </citation>
    <scope>NUCLEOTIDE SEQUENCE [LARGE SCALE GENOMIC DNA]</scope>
    <source>
        <strain evidence="11 12">C-169</strain>
    </source>
</reference>
<evidence type="ECO:0000256" key="5">
    <source>
        <dbReference type="ARBA" id="ARBA00022989"/>
    </source>
</evidence>
<dbReference type="PROSITE" id="PS50192">
    <property type="entry name" value="T_SNARE"/>
    <property type="match status" value="1"/>
</dbReference>
<dbReference type="Gene3D" id="1.20.5.110">
    <property type="match status" value="1"/>
</dbReference>
<dbReference type="STRING" id="574566.I0YUI2"/>
<comment type="subcellular location">
    <subcellularLocation>
        <location evidence="8">Golgi apparatus</location>
        <location evidence="8">trans-Golgi network membrane</location>
        <topology evidence="8">Single-pass type IV membrane protein</topology>
    </subcellularLocation>
</comment>
<keyword evidence="6" id="KW-0333">Golgi apparatus</keyword>
<comment type="similarity">
    <text evidence="1">Belongs to the syntaxin family.</text>
</comment>
<feature type="transmembrane region" description="Helical" evidence="9">
    <location>
        <begin position="218"/>
        <end position="236"/>
    </location>
</feature>
<dbReference type="GO" id="GO:0016020">
    <property type="term" value="C:membrane"/>
    <property type="evidence" value="ECO:0007669"/>
    <property type="project" value="InterPro"/>
</dbReference>
<dbReference type="InterPro" id="IPR015260">
    <property type="entry name" value="Syntaxin-6/10/61_N"/>
</dbReference>
<dbReference type="FunFam" id="1.20.58.90:FF:000004">
    <property type="entry name" value="Syntaxin 10"/>
    <property type="match status" value="1"/>
</dbReference>
<evidence type="ECO:0000256" key="2">
    <source>
        <dbReference type="ARBA" id="ARBA00022448"/>
    </source>
</evidence>
<dbReference type="KEGG" id="csl:COCSUDRAFT_53946"/>
<keyword evidence="2" id="KW-0813">Transport</keyword>
<accession>I0YUI2</accession>
<sequence length="237" mass="26650">MDLSTGTPTDPFYLVKDDIQASLEKAKSQHARWQSLGKTNPDKKRLESEIEDECKSIAWQVDEMEKAVDVAEKNMARFGLSQAEISGRRKWVLQTRRQCEGVMRSLEAQHSVSLSVGDPGTPTGKLGSAIGLENDRYINSEGDRQQLLLRQQDDELDQLGQHVEKLGGLGREIHGELESQSRMLDELDEEVETTHHRLAAAQKKMNNVLKKMGMRGQLCLIVFLIAILVLLLVLIFS</sequence>
<evidence type="ECO:0000259" key="10">
    <source>
        <dbReference type="PROSITE" id="PS50192"/>
    </source>
</evidence>
<gene>
    <name evidence="11" type="ORF">COCSUDRAFT_53946</name>
</gene>
<dbReference type="eggNOG" id="KOG3202">
    <property type="taxonomic scope" value="Eukaryota"/>
</dbReference>
<dbReference type="RefSeq" id="XP_005646595.1">
    <property type="nucleotide sequence ID" value="XM_005646538.1"/>
</dbReference>
<dbReference type="Proteomes" id="UP000007264">
    <property type="component" value="Unassembled WGS sequence"/>
</dbReference>
<keyword evidence="7 9" id="KW-0472">Membrane</keyword>
<evidence type="ECO:0000256" key="9">
    <source>
        <dbReference type="SAM" id="Phobius"/>
    </source>
</evidence>
<comment type="caution">
    <text evidence="11">The sequence shown here is derived from an EMBL/GenBank/DDBJ whole genome shotgun (WGS) entry which is preliminary data.</text>
</comment>
<dbReference type="SUPFAM" id="SSF47661">
    <property type="entry name" value="t-snare proteins"/>
    <property type="match status" value="1"/>
</dbReference>
<dbReference type="PANTHER" id="PTHR12791">
    <property type="entry name" value="GOLGI SNARE BET1-RELATED"/>
    <property type="match status" value="1"/>
</dbReference>
<dbReference type="GO" id="GO:0015031">
    <property type="term" value="P:protein transport"/>
    <property type="evidence" value="ECO:0007669"/>
    <property type="project" value="UniProtKB-KW"/>
</dbReference>
<evidence type="ECO:0000256" key="1">
    <source>
        <dbReference type="ARBA" id="ARBA00009063"/>
    </source>
</evidence>
<dbReference type="GeneID" id="17040036"/>
<feature type="domain" description="T-SNARE coiled-coil homology" evidence="10">
    <location>
        <begin position="146"/>
        <end position="208"/>
    </location>
</feature>
<keyword evidence="5 9" id="KW-1133">Transmembrane helix</keyword>